<accession>Q5ZB65</accession>
<name>Q5ZB65_ORYSJ</name>
<keyword evidence="4" id="KW-0812">Transmembrane</keyword>
<dbReference type="PANTHER" id="PTHR22601">
    <property type="entry name" value="ISP4 LIKE PROTEIN"/>
    <property type="match status" value="1"/>
</dbReference>
<dbReference type="AlphaFoldDB" id="Q5ZB65"/>
<evidence type="ECO:0000256" key="7">
    <source>
        <dbReference type="ARBA" id="ARBA00022989"/>
    </source>
</evidence>
<dbReference type="Pfam" id="PF03169">
    <property type="entry name" value="OPT"/>
    <property type="match status" value="1"/>
</dbReference>
<keyword evidence="6" id="KW-0653">Protein transport</keyword>
<evidence type="ECO:0000256" key="5">
    <source>
        <dbReference type="ARBA" id="ARBA00022856"/>
    </source>
</evidence>
<sequence length="183" mass="20681">MDGRSYERKAEARRGVRACSRVGHGFGVTLTAARFSDPVGLTAHDNTLGLPAWRRSQGGLRRLTYPVSLSREAATIEEVNDLPKPKLPQPWWCLRHRLPLCRLAASWRWYCRSMPSSARARPLEFTLNPEPLNVKEHVFISFFANFGASTVYATYVITAILVFYGKHISFFVVLCSHSTHLSC</sequence>
<keyword evidence="7" id="KW-1133">Transmembrane helix</keyword>
<reference evidence="9" key="1">
    <citation type="journal article" date="2002" name="Nature">
        <title>The genome sequence and structure of rice chromosome 1.</title>
        <authorList>
            <person name="Sasaki T."/>
            <person name="Matsumoto T."/>
            <person name="Yamamoto K."/>
            <person name="Sakata K."/>
            <person name="Baba T."/>
            <person name="Katayose Y."/>
            <person name="Wu J."/>
            <person name="Niimura Y."/>
            <person name="Cheng Z."/>
            <person name="Nagamura Y."/>
            <person name="Antonio B.A."/>
            <person name="Kanamori H."/>
            <person name="Hosokawa S."/>
            <person name="Masukawa M."/>
            <person name="Arikawa K."/>
            <person name="Chiden Y."/>
            <person name="Hayashi M."/>
            <person name="Okamoto M."/>
            <person name="Ando T."/>
            <person name="Aoki H."/>
            <person name="Arita K."/>
            <person name="Hamada M."/>
            <person name="Harada C."/>
            <person name="Hijishita S."/>
            <person name="Honda M."/>
            <person name="Ichikawa Y."/>
            <person name="Idonuma A."/>
            <person name="Iijima M."/>
            <person name="Ikeda M."/>
            <person name="Ikeno M."/>
            <person name="Itoh S."/>
            <person name="Itoh T."/>
            <person name="Itoh Y."/>
            <person name="Itoh Y."/>
            <person name="Iwabuchi A."/>
            <person name="Kamiya K."/>
            <person name="Karasawa W."/>
            <person name="Katagiri S."/>
            <person name="Kikuta A."/>
            <person name="Kobayashi N."/>
            <person name="Kono I."/>
            <person name="Machita K."/>
            <person name="Maehara T."/>
            <person name="Mizuno H."/>
            <person name="Mizubayashi T."/>
            <person name="Mukai Y."/>
            <person name="Nagasaki H."/>
            <person name="Nakashima M."/>
            <person name="Nakama Y."/>
            <person name="Nakamichi Y."/>
            <person name="Nakamura M."/>
            <person name="Namiki N."/>
            <person name="Negishi M."/>
            <person name="Ohta I."/>
            <person name="Ono N."/>
            <person name="Saji S."/>
            <person name="Sakai K."/>
            <person name="Shibata M."/>
            <person name="Shimokawa T."/>
            <person name="Shomura A."/>
            <person name="Song J."/>
            <person name="Takazaki Y."/>
            <person name="Terasawa K."/>
            <person name="Tsuji K."/>
            <person name="Waki K."/>
            <person name="Yamagata H."/>
            <person name="Yamane H."/>
            <person name="Yoshiki S."/>
            <person name="Yoshihara R."/>
            <person name="Yukawa K."/>
            <person name="Zhong H."/>
            <person name="Iwama H."/>
            <person name="Endo T."/>
            <person name="Ito H."/>
            <person name="Hahn J.H."/>
            <person name="Kim H.I."/>
            <person name="Eun M.Y."/>
            <person name="Yano M."/>
            <person name="Jiang J."/>
            <person name="Gojobori T."/>
        </authorList>
    </citation>
    <scope>NUCLEOTIDE SEQUENCE</scope>
</reference>
<dbReference type="InterPro" id="IPR004648">
    <property type="entry name" value="Oligpept_transpt"/>
</dbReference>
<protein>
    <submittedName>
        <fullName evidence="9">Uncharacterized protein</fullName>
    </submittedName>
</protein>
<dbReference type="GO" id="GO:0016020">
    <property type="term" value="C:membrane"/>
    <property type="evidence" value="ECO:0007669"/>
    <property type="project" value="UniProtKB-SubCell"/>
</dbReference>
<keyword evidence="3" id="KW-0813">Transport</keyword>
<keyword evidence="5" id="KW-0571">Peptide transport</keyword>
<evidence type="ECO:0000256" key="6">
    <source>
        <dbReference type="ARBA" id="ARBA00022927"/>
    </source>
</evidence>
<evidence type="ECO:0000256" key="3">
    <source>
        <dbReference type="ARBA" id="ARBA00022448"/>
    </source>
</evidence>
<gene>
    <name evidence="9" type="ORF">P0451D05.24</name>
</gene>
<dbReference type="Proteomes" id="UP000817658">
    <property type="component" value="Chromosome 1"/>
</dbReference>
<dbReference type="GO" id="GO:0035673">
    <property type="term" value="F:oligopeptide transmembrane transporter activity"/>
    <property type="evidence" value="ECO:0007669"/>
    <property type="project" value="InterPro"/>
</dbReference>
<evidence type="ECO:0000256" key="2">
    <source>
        <dbReference type="ARBA" id="ARBA00005484"/>
    </source>
</evidence>
<keyword evidence="8" id="KW-0472">Membrane</keyword>
<proteinExistence type="inferred from homology"/>
<comment type="subcellular location">
    <subcellularLocation>
        <location evidence="1">Membrane</location>
        <topology evidence="1">Multi-pass membrane protein</topology>
    </subcellularLocation>
</comment>
<comment type="similarity">
    <text evidence="2">Belongs to the oligopeptide OPT transporter (TC 2.A.67.1) family.</text>
</comment>
<organism evidence="9">
    <name type="scientific">Oryza sativa subsp. japonica</name>
    <name type="common">Rice</name>
    <dbReference type="NCBI Taxonomy" id="39947"/>
    <lineage>
        <taxon>Eukaryota</taxon>
        <taxon>Viridiplantae</taxon>
        <taxon>Streptophyta</taxon>
        <taxon>Embryophyta</taxon>
        <taxon>Tracheophyta</taxon>
        <taxon>Spermatophyta</taxon>
        <taxon>Magnoliopsida</taxon>
        <taxon>Liliopsida</taxon>
        <taxon>Poales</taxon>
        <taxon>Poaceae</taxon>
        <taxon>BOP clade</taxon>
        <taxon>Oryzoideae</taxon>
        <taxon>Oryzeae</taxon>
        <taxon>Oryzinae</taxon>
        <taxon>Oryza</taxon>
        <taxon>Oryza sativa</taxon>
    </lineage>
</organism>
<evidence type="ECO:0000256" key="8">
    <source>
        <dbReference type="ARBA" id="ARBA00023136"/>
    </source>
</evidence>
<evidence type="ECO:0000313" key="9">
    <source>
        <dbReference type="EMBL" id="BAD52899.1"/>
    </source>
</evidence>
<evidence type="ECO:0000256" key="4">
    <source>
        <dbReference type="ARBA" id="ARBA00022692"/>
    </source>
</evidence>
<dbReference type="InterPro" id="IPR004813">
    <property type="entry name" value="OPT"/>
</dbReference>
<dbReference type="GO" id="GO:0015031">
    <property type="term" value="P:protein transport"/>
    <property type="evidence" value="ECO:0007669"/>
    <property type="project" value="UniProtKB-KW"/>
</dbReference>
<dbReference type="EMBL" id="AP003253">
    <property type="protein sequence ID" value="BAD52899.1"/>
    <property type="molecule type" value="Genomic_DNA"/>
</dbReference>
<evidence type="ECO:0000256" key="1">
    <source>
        <dbReference type="ARBA" id="ARBA00004141"/>
    </source>
</evidence>